<reference evidence="2" key="1">
    <citation type="submission" date="2016-10" db="EMBL/GenBank/DDBJ databases">
        <authorList>
            <person name="Varghese N."/>
            <person name="Submissions S."/>
        </authorList>
    </citation>
    <scope>NUCLEOTIDE SEQUENCE [LARGE SCALE GENOMIC DNA]</scope>
    <source>
        <strain evidence="2">Nm10</strain>
    </source>
</reference>
<dbReference type="EMBL" id="FNLN01000018">
    <property type="protein sequence ID" value="SDU02955.1"/>
    <property type="molecule type" value="Genomic_DNA"/>
</dbReference>
<evidence type="ECO:0000313" key="2">
    <source>
        <dbReference type="Proteomes" id="UP000182882"/>
    </source>
</evidence>
<accession>A0A1H2F6N8</accession>
<protein>
    <submittedName>
        <fullName evidence="1">Uncharacterized protein</fullName>
    </submittedName>
</protein>
<dbReference type="Proteomes" id="UP000182882">
    <property type="component" value="Unassembled WGS sequence"/>
</dbReference>
<organism evidence="1 2">
    <name type="scientific">Nitrosomonas ureae</name>
    <dbReference type="NCBI Taxonomy" id="44577"/>
    <lineage>
        <taxon>Bacteria</taxon>
        <taxon>Pseudomonadati</taxon>
        <taxon>Pseudomonadota</taxon>
        <taxon>Betaproteobacteria</taxon>
        <taxon>Nitrosomonadales</taxon>
        <taxon>Nitrosomonadaceae</taxon>
        <taxon>Nitrosomonas</taxon>
    </lineage>
</organism>
<dbReference type="AlphaFoldDB" id="A0A1H2F6N8"/>
<sequence>MYRVGSPLVLGMRNGGFKFEVQIYYGTLSEGVELFYTKMTQSFKCFSD</sequence>
<gene>
    <name evidence="1" type="ORF">SAMN05216406_11826</name>
</gene>
<evidence type="ECO:0000313" key="1">
    <source>
        <dbReference type="EMBL" id="SDU02955.1"/>
    </source>
</evidence>
<keyword evidence="2" id="KW-1185">Reference proteome</keyword>
<proteinExistence type="predicted"/>
<name>A0A1H2F6N8_9PROT</name>